<reference evidence="2 3" key="1">
    <citation type="submission" date="2015-07" db="EMBL/GenBank/DDBJ databases">
        <title>Genome sequencing of Kibdelosporangium phytohabitans.</title>
        <authorList>
            <person name="Qin S."/>
            <person name="Xing K."/>
        </authorList>
    </citation>
    <scope>NUCLEOTIDE SEQUENCE [LARGE SCALE GENOMIC DNA]</scope>
    <source>
        <strain evidence="2 3">KLBMP1111</strain>
    </source>
</reference>
<dbReference type="GO" id="GO:0035556">
    <property type="term" value="P:intracellular signal transduction"/>
    <property type="evidence" value="ECO:0007669"/>
    <property type="project" value="InterPro"/>
</dbReference>
<dbReference type="InterPro" id="IPR029787">
    <property type="entry name" value="Nucleotide_cyclase"/>
</dbReference>
<protein>
    <recommendedName>
        <fullName evidence="1">Guanylate cyclase domain-containing protein</fullName>
    </recommendedName>
</protein>
<dbReference type="Gene3D" id="2.80.10.50">
    <property type="match status" value="2"/>
</dbReference>
<dbReference type="CDD" id="cd00161">
    <property type="entry name" value="beta-trefoil_Ricin-like"/>
    <property type="match status" value="1"/>
</dbReference>
<dbReference type="EMBL" id="CP012752">
    <property type="protein sequence ID" value="ALG09355.1"/>
    <property type="molecule type" value="Genomic_DNA"/>
</dbReference>
<dbReference type="Proteomes" id="UP000063699">
    <property type="component" value="Chromosome"/>
</dbReference>
<evidence type="ECO:0000313" key="3">
    <source>
        <dbReference type="Proteomes" id="UP000063699"/>
    </source>
</evidence>
<organism evidence="2 3">
    <name type="scientific">Kibdelosporangium phytohabitans</name>
    <dbReference type="NCBI Taxonomy" id="860235"/>
    <lineage>
        <taxon>Bacteria</taxon>
        <taxon>Bacillati</taxon>
        <taxon>Actinomycetota</taxon>
        <taxon>Actinomycetes</taxon>
        <taxon>Pseudonocardiales</taxon>
        <taxon>Pseudonocardiaceae</taxon>
        <taxon>Kibdelosporangium</taxon>
    </lineage>
</organism>
<dbReference type="GO" id="GO:0004016">
    <property type="term" value="F:adenylate cyclase activity"/>
    <property type="evidence" value="ECO:0007669"/>
    <property type="project" value="UniProtKB-ARBA"/>
</dbReference>
<dbReference type="AlphaFoldDB" id="A0A0N9I021"/>
<proteinExistence type="predicted"/>
<dbReference type="SUPFAM" id="SSF55073">
    <property type="entry name" value="Nucleotide cyclase"/>
    <property type="match status" value="1"/>
</dbReference>
<dbReference type="Gene3D" id="3.30.70.1230">
    <property type="entry name" value="Nucleotide cyclase"/>
    <property type="match status" value="1"/>
</dbReference>
<sequence length="512" mass="55620">MSISPVAVHRTIVYVDIEKFGAVSAWADQLAVRDGLLTVMKQAFRAAGISWTDCRVEDRGDGLLIVGPGEPKAPYVEVLPTAVARALGTHNATSAEKSRFRLRMVVHAGELSFDSTGFTGNAVVRAARLLDAPPVKAALAASPGVLVLVISQWFHDEIVSQSAALDPRRYRPVAVRVKETVTTGWVSLPDNPYPLLEPATRRSPVAALAVAALLLAAGLTGDARTVTTGRVVGGDYPVRSEFVAKVVNQRSHKCIARNGIYSQTNESDAEYVGAGVYQWDCAEPDSDPGHTVVLVPQPPGWMIRSSIKSGLCLATDGAPGQHQRFQTCKPQDSRQRWRLRRVLGHVRDVVVVENENTKRCLAFADPDPKSITLVQAPCLPEKAFEWEIRPYPGIGEQSCADRSRRRLRNHESGDYLPLEVTLSAAQRSAHGCTNVVTDPSGRCLGSAPQVRWLACTGLPDQQWVVEPLGEEGGLLWSRIHSAADLSRCLQPASASLTVQRCGTSWLQQWNLG</sequence>
<evidence type="ECO:0000313" key="2">
    <source>
        <dbReference type="EMBL" id="ALG09355.1"/>
    </source>
</evidence>
<accession>A0A0N9I021</accession>
<feature type="domain" description="Guanylate cyclase" evidence="1">
    <location>
        <begin position="11"/>
        <end position="130"/>
    </location>
</feature>
<gene>
    <name evidence="2" type="ORF">AOZ06_22760</name>
</gene>
<dbReference type="InterPro" id="IPR001054">
    <property type="entry name" value="A/G_cyclase"/>
</dbReference>
<dbReference type="RefSeq" id="WP_054291259.1">
    <property type="nucleotide sequence ID" value="NZ_JADBEI010000002.1"/>
</dbReference>
<dbReference type="PROSITE" id="PS50231">
    <property type="entry name" value="RICIN_B_LECTIN"/>
    <property type="match status" value="1"/>
</dbReference>
<keyword evidence="3" id="KW-1185">Reference proteome</keyword>
<dbReference type="PROSITE" id="PS50125">
    <property type="entry name" value="GUANYLATE_CYCLASE_2"/>
    <property type="match status" value="1"/>
</dbReference>
<evidence type="ECO:0000259" key="1">
    <source>
        <dbReference type="PROSITE" id="PS50125"/>
    </source>
</evidence>
<name>A0A0N9I021_9PSEU</name>
<dbReference type="InterPro" id="IPR035992">
    <property type="entry name" value="Ricin_B-like_lectins"/>
</dbReference>
<dbReference type="KEGG" id="kphy:AOZ06_22760"/>
<dbReference type="GO" id="GO:0009190">
    <property type="term" value="P:cyclic nucleotide biosynthetic process"/>
    <property type="evidence" value="ECO:0007669"/>
    <property type="project" value="InterPro"/>
</dbReference>
<dbReference type="SUPFAM" id="SSF50370">
    <property type="entry name" value="Ricin B-like lectins"/>
    <property type="match status" value="2"/>
</dbReference>